<proteinExistence type="predicted"/>
<evidence type="ECO:0000313" key="2">
    <source>
        <dbReference type="Proteomes" id="UP000006729"/>
    </source>
</evidence>
<gene>
    <name evidence="1" type="ORF">POPTR_015G041400v4</name>
</gene>
<evidence type="ECO:0000313" key="1">
    <source>
        <dbReference type="EMBL" id="KAI9381009.1"/>
    </source>
</evidence>
<accession>A0ACC0RUW5</accession>
<keyword evidence="2" id="KW-1185">Reference proteome</keyword>
<comment type="caution">
    <text evidence="1">The sequence shown here is derived from an EMBL/GenBank/DDBJ whole genome shotgun (WGS) entry which is preliminary data.</text>
</comment>
<dbReference type="Proteomes" id="UP000006729">
    <property type="component" value="Chromosome 15"/>
</dbReference>
<protein>
    <submittedName>
        <fullName evidence="1">Uncharacterized protein</fullName>
    </submittedName>
</protein>
<name>A0ACC0RUW5_POPTR</name>
<dbReference type="EMBL" id="CM009304">
    <property type="protein sequence ID" value="KAI9381009.1"/>
    <property type="molecule type" value="Genomic_DNA"/>
</dbReference>
<reference evidence="1 2" key="1">
    <citation type="journal article" date="2006" name="Science">
        <title>The genome of black cottonwood, Populus trichocarpa (Torr. &amp; Gray).</title>
        <authorList>
            <person name="Tuskan G.A."/>
            <person name="Difazio S."/>
            <person name="Jansson S."/>
            <person name="Bohlmann J."/>
            <person name="Grigoriev I."/>
            <person name="Hellsten U."/>
            <person name="Putnam N."/>
            <person name="Ralph S."/>
            <person name="Rombauts S."/>
            <person name="Salamov A."/>
            <person name="Schein J."/>
            <person name="Sterck L."/>
            <person name="Aerts A."/>
            <person name="Bhalerao R.R."/>
            <person name="Bhalerao R.P."/>
            <person name="Blaudez D."/>
            <person name="Boerjan W."/>
            <person name="Brun A."/>
            <person name="Brunner A."/>
            <person name="Busov V."/>
            <person name="Campbell M."/>
            <person name="Carlson J."/>
            <person name="Chalot M."/>
            <person name="Chapman J."/>
            <person name="Chen G.L."/>
            <person name="Cooper D."/>
            <person name="Coutinho P.M."/>
            <person name="Couturier J."/>
            <person name="Covert S."/>
            <person name="Cronk Q."/>
            <person name="Cunningham R."/>
            <person name="Davis J."/>
            <person name="Degroeve S."/>
            <person name="Dejardin A."/>
            <person name="Depamphilis C."/>
            <person name="Detter J."/>
            <person name="Dirks B."/>
            <person name="Dubchak I."/>
            <person name="Duplessis S."/>
            <person name="Ehlting J."/>
            <person name="Ellis B."/>
            <person name="Gendler K."/>
            <person name="Goodstein D."/>
            <person name="Gribskov M."/>
            <person name="Grimwood J."/>
            <person name="Groover A."/>
            <person name="Gunter L."/>
            <person name="Hamberger B."/>
            <person name="Heinze B."/>
            <person name="Helariutta Y."/>
            <person name="Henrissat B."/>
            <person name="Holligan D."/>
            <person name="Holt R."/>
            <person name="Huang W."/>
            <person name="Islam-Faridi N."/>
            <person name="Jones S."/>
            <person name="Jones-Rhoades M."/>
            <person name="Jorgensen R."/>
            <person name="Joshi C."/>
            <person name="Kangasjarvi J."/>
            <person name="Karlsson J."/>
            <person name="Kelleher C."/>
            <person name="Kirkpatrick R."/>
            <person name="Kirst M."/>
            <person name="Kohler A."/>
            <person name="Kalluri U."/>
            <person name="Larimer F."/>
            <person name="Leebens-Mack J."/>
            <person name="Leple J.C."/>
            <person name="Locascio P."/>
            <person name="Lou Y."/>
            <person name="Lucas S."/>
            <person name="Martin F."/>
            <person name="Montanini B."/>
            <person name="Napoli C."/>
            <person name="Nelson D.R."/>
            <person name="Nelson C."/>
            <person name="Nieminen K."/>
            <person name="Nilsson O."/>
            <person name="Pereda V."/>
            <person name="Peter G."/>
            <person name="Philippe R."/>
            <person name="Pilate G."/>
            <person name="Poliakov A."/>
            <person name="Razumovskaya J."/>
            <person name="Richardson P."/>
            <person name="Rinaldi C."/>
            <person name="Ritland K."/>
            <person name="Rouze P."/>
            <person name="Ryaboy D."/>
            <person name="Schmutz J."/>
            <person name="Schrader J."/>
            <person name="Segerman B."/>
            <person name="Shin H."/>
            <person name="Siddiqui A."/>
            <person name="Sterky F."/>
            <person name="Terry A."/>
            <person name="Tsai C.J."/>
            <person name="Uberbacher E."/>
            <person name="Unneberg P."/>
            <person name="Vahala J."/>
            <person name="Wall K."/>
            <person name="Wessler S."/>
            <person name="Yang G."/>
            <person name="Yin T."/>
            <person name="Douglas C."/>
            <person name="Marra M."/>
            <person name="Sandberg G."/>
            <person name="Van de Peer Y."/>
            <person name="Rokhsar D."/>
        </authorList>
    </citation>
    <scope>NUCLEOTIDE SEQUENCE [LARGE SCALE GENOMIC DNA]</scope>
    <source>
        <strain evidence="2">cv. Nisqually</strain>
    </source>
</reference>
<organism evidence="1 2">
    <name type="scientific">Populus trichocarpa</name>
    <name type="common">Western balsam poplar</name>
    <name type="synonym">Populus balsamifera subsp. trichocarpa</name>
    <dbReference type="NCBI Taxonomy" id="3694"/>
    <lineage>
        <taxon>Eukaryota</taxon>
        <taxon>Viridiplantae</taxon>
        <taxon>Streptophyta</taxon>
        <taxon>Embryophyta</taxon>
        <taxon>Tracheophyta</taxon>
        <taxon>Spermatophyta</taxon>
        <taxon>Magnoliopsida</taxon>
        <taxon>eudicotyledons</taxon>
        <taxon>Gunneridae</taxon>
        <taxon>Pentapetalae</taxon>
        <taxon>rosids</taxon>
        <taxon>fabids</taxon>
        <taxon>Malpighiales</taxon>
        <taxon>Salicaceae</taxon>
        <taxon>Saliceae</taxon>
        <taxon>Populus</taxon>
    </lineage>
</organism>
<sequence length="455" mass="51149">MGVKDLLKFMKPYIEPVHIKKYNGKRVGIDAYSWLHKGAYSCSMEICLNSNSEKKLRYLDYFMHRINLLRHYKITPVVVFDGGNIPCKAGTEQDRYRKRKANRELAMEKLKEGNANAATEFFQRAISITPLMAHQLIQVLSVLKLEKGRQMPEDYSKSFIEALAVFQHARIYDSNNKRLEHMKPVPQNLLESLEGKLDFLGPEIPPSVATAIAEGNLDPTTMEAFACFRSPGRLPDPIFIQNPSQLQKPKANVVSIQMNSSMAFLSYKSEGDSSGMVLKQEPLSTESMYISEALALQKLISPPKVNITETAMVPNDVPLKVPKNPFRIQQVEEINLDQKDSSTGQISVVIDHEKMNIPWATPDDIQSEVHDKSPPKKRKLNKVHSDQGASITAQASVVTKAENSDNLCVAESQENVNSMPKMTSNGKGKNEKAKRSKHMSLENTKNTILNFFSRA</sequence>